<sequence>MSGEKASKAKAVIGPTPGRVCRRFAVFSKLMCLLGPRVNAHCFFLNLLQQISALLARQQRQERL</sequence>
<proteinExistence type="predicted"/>
<keyword evidence="2" id="KW-1185">Reference proteome</keyword>
<name>A0A2G8RKE4_9RHOB</name>
<dbReference type="Proteomes" id="UP000231259">
    <property type="component" value="Unassembled WGS sequence"/>
</dbReference>
<accession>A0A2G8RKE4</accession>
<comment type="caution">
    <text evidence="1">The sequence shown here is derived from an EMBL/GenBank/DDBJ whole genome shotgun (WGS) entry which is preliminary data.</text>
</comment>
<dbReference type="EMBL" id="AWWI01000016">
    <property type="protein sequence ID" value="PIL22030.1"/>
    <property type="molecule type" value="Genomic_DNA"/>
</dbReference>
<protein>
    <submittedName>
        <fullName evidence="1">Uncharacterized protein</fullName>
    </submittedName>
</protein>
<evidence type="ECO:0000313" key="1">
    <source>
        <dbReference type="EMBL" id="PIL22030.1"/>
    </source>
</evidence>
<organism evidence="1 2">
    <name type="scientific">Puniceibacterium antarcticum</name>
    <dbReference type="NCBI Taxonomy" id="1206336"/>
    <lineage>
        <taxon>Bacteria</taxon>
        <taxon>Pseudomonadati</taxon>
        <taxon>Pseudomonadota</taxon>
        <taxon>Alphaproteobacteria</taxon>
        <taxon>Rhodobacterales</taxon>
        <taxon>Paracoccaceae</taxon>
        <taxon>Puniceibacterium</taxon>
    </lineage>
</organism>
<gene>
    <name evidence="1" type="ORF">P775_00780</name>
</gene>
<dbReference type="AlphaFoldDB" id="A0A2G8RKE4"/>
<evidence type="ECO:0000313" key="2">
    <source>
        <dbReference type="Proteomes" id="UP000231259"/>
    </source>
</evidence>
<reference evidence="1 2" key="1">
    <citation type="submission" date="2013-09" db="EMBL/GenBank/DDBJ databases">
        <title>Genome sequencing of Phaeobacter antarcticus sp. nov. SM1211.</title>
        <authorList>
            <person name="Zhang X.-Y."/>
            <person name="Liu C."/>
            <person name="Chen X.-L."/>
            <person name="Xie B.-B."/>
            <person name="Qin Q.-L."/>
            <person name="Rong J.-C."/>
            <person name="Zhang Y.-Z."/>
        </authorList>
    </citation>
    <scope>NUCLEOTIDE SEQUENCE [LARGE SCALE GENOMIC DNA]</scope>
    <source>
        <strain evidence="1 2">SM1211</strain>
    </source>
</reference>